<dbReference type="AlphaFoldDB" id="A0A318IIK9"/>
<evidence type="ECO:0008006" key="3">
    <source>
        <dbReference type="Google" id="ProtNLM"/>
    </source>
</evidence>
<reference evidence="1 2" key="1">
    <citation type="submission" date="2018-05" db="EMBL/GenBank/DDBJ databases">
        <title>Genomic Encyclopedia of Type Strains, Phase I: the one thousand microbial genomes (KMG-I) project.</title>
        <authorList>
            <person name="Kyrpides N."/>
        </authorList>
    </citation>
    <scope>NUCLEOTIDE SEQUENCE [LARGE SCALE GENOMIC DNA]</scope>
    <source>
        <strain evidence="1 2">DSM 15611</strain>
    </source>
</reference>
<comment type="caution">
    <text evidence="1">The sequence shown here is derived from an EMBL/GenBank/DDBJ whole genome shotgun (WGS) entry which is preliminary data.</text>
</comment>
<gene>
    <name evidence="1" type="ORF">EJ73_00246</name>
</gene>
<dbReference type="SUPFAM" id="SSF53795">
    <property type="entry name" value="PEP carboxykinase-like"/>
    <property type="match status" value="1"/>
</dbReference>
<organism evidence="1 2">
    <name type="scientific">Hoylesella shahii DSM 15611 = JCM 12083</name>
    <dbReference type="NCBI Taxonomy" id="1122991"/>
    <lineage>
        <taxon>Bacteria</taxon>
        <taxon>Pseudomonadati</taxon>
        <taxon>Bacteroidota</taxon>
        <taxon>Bacteroidia</taxon>
        <taxon>Bacteroidales</taxon>
        <taxon>Prevotellaceae</taxon>
        <taxon>Hoylesella</taxon>
    </lineage>
</organism>
<keyword evidence="2" id="KW-1185">Reference proteome</keyword>
<dbReference type="InterPro" id="IPR027417">
    <property type="entry name" value="P-loop_NTPase"/>
</dbReference>
<sequence length="320" mass="35854">MFKVLAKLGVNLATLAQHALIRRRRATMSHNFIIAEHGVSIIFENATPNDGTLIQSMDPFRVNDEPKNLLLKLFVTNDLQPISPEDTELIRDIDTGNGMTLVDVLPSGGYQFHIRNVQGNLCCLLHTNKDFSICRCKLEGDFTMRNFGLNNALMLSYAFAGSFQQTLLIHASLVRHQNKGYAFTAKSGTGKSTHVSLWLRYIPDCDLMNDDNPIVRVIDGKPYIYGSPWSGKTPCYRNIKAELGSISRIDRAKENSVEQMRPIEAFASLLPSCSTMKWDKAVFNNTVEIITKIIETSKVYTIHCLPNKDAALLCQQTIAK</sequence>
<accession>A0A318IIK9</accession>
<dbReference type="EMBL" id="QJJX01000002">
    <property type="protein sequence ID" value="PXX24441.1"/>
    <property type="molecule type" value="Genomic_DNA"/>
</dbReference>
<proteinExistence type="predicted"/>
<protein>
    <recommendedName>
        <fullName evidence="3">HprK-related kinase B</fullName>
    </recommendedName>
</protein>
<dbReference type="Gene3D" id="3.40.50.300">
    <property type="entry name" value="P-loop containing nucleotide triphosphate hydrolases"/>
    <property type="match status" value="1"/>
</dbReference>
<evidence type="ECO:0000313" key="2">
    <source>
        <dbReference type="Proteomes" id="UP000248314"/>
    </source>
</evidence>
<dbReference type="Proteomes" id="UP000248314">
    <property type="component" value="Unassembled WGS sequence"/>
</dbReference>
<evidence type="ECO:0000313" key="1">
    <source>
        <dbReference type="EMBL" id="PXX24441.1"/>
    </source>
</evidence>
<dbReference type="STRING" id="1122991.GCA_000613445_03282"/>
<name>A0A318IIK9_9BACT</name>